<comment type="similarity">
    <text evidence="1">Belongs to the glycosyltransferase 32 family.</text>
</comment>
<sequence length="424" mass="49904">MISILSRWKLILLMIVLSIILFRYMIETHVQISFYKRGWISELLPPDPPLVSSKCFSKDYLKNTFDPTSSSFPSSPLYNLSLGTLGLRPKVLTLSPGFDLPHYDDCYRFANTIPGKPTTIMEESSLRNDQVNYFHVYWRSDLSSISERQLITLQSILISQDFSTVDSSSSKFKSHIILWTNPSIRKLDNDPLLSPFIKKHANKISLRVINLIELTKYTSMENHELLNKVFDKKAWLDGDLIRVLVLWNFGGFWIDMDNLVLKDLRVLSEHEWVVMWDCYDKPYEPLNGHIMHFQKQSPYLCEMLDLMSKPPTPRPSSTDWGQHLYHRLYRSLISSGITPFKVLPYCLTDGRSCNLKDRLPDPFDENEKKWNWNQDKWDQIQNRLKGVFSIHLHNQWDKSFPRNGWVWRFYIDHWQKVLGSTSVF</sequence>
<proteinExistence type="inferred from homology"/>
<dbReference type="InterPro" id="IPR029044">
    <property type="entry name" value="Nucleotide-diphossugar_trans"/>
</dbReference>
<dbReference type="OrthoDB" id="409543at2759"/>
<dbReference type="Proteomes" id="UP000886653">
    <property type="component" value="Unassembled WGS sequence"/>
</dbReference>
<evidence type="ECO:0000313" key="4">
    <source>
        <dbReference type="EMBL" id="KAG0141182.1"/>
    </source>
</evidence>
<dbReference type="GO" id="GO:0006688">
    <property type="term" value="P:glycosphingolipid biosynthetic process"/>
    <property type="evidence" value="ECO:0007669"/>
    <property type="project" value="TreeGrafter"/>
</dbReference>
<dbReference type="PANTHER" id="PTHR12042">
    <property type="entry name" value="LACTOSYLCERAMIDE 4-ALPHA-GALACTOSYLTRANSFERASE ALPHA- 1,4-GALACTOSYLTRANSFERASE"/>
    <property type="match status" value="1"/>
</dbReference>
<dbReference type="GO" id="GO:0016020">
    <property type="term" value="C:membrane"/>
    <property type="evidence" value="ECO:0007669"/>
    <property type="project" value="GOC"/>
</dbReference>
<feature type="transmembrane region" description="Helical" evidence="2">
    <location>
        <begin position="7"/>
        <end position="26"/>
    </location>
</feature>
<dbReference type="InterPro" id="IPR007577">
    <property type="entry name" value="GlycoTrfase_DXD_sugar-bd_CS"/>
</dbReference>
<keyword evidence="2" id="KW-0812">Transmembrane</keyword>
<comment type="caution">
    <text evidence="3">The sequence shown here is derived from an EMBL/GenBank/DDBJ whole genome shotgun (WGS) entry which is preliminary data.</text>
</comment>
<keyword evidence="2" id="KW-1133">Transmembrane helix</keyword>
<dbReference type="Gene3D" id="3.90.550.20">
    <property type="match status" value="1"/>
</dbReference>
<dbReference type="GO" id="GO:0016758">
    <property type="term" value="F:hexosyltransferase activity"/>
    <property type="evidence" value="ECO:0007669"/>
    <property type="project" value="TreeGrafter"/>
</dbReference>
<keyword evidence="2" id="KW-0472">Membrane</keyword>
<dbReference type="EMBL" id="MU167398">
    <property type="protein sequence ID" value="KAG0141182.1"/>
    <property type="molecule type" value="Genomic_DNA"/>
</dbReference>
<evidence type="ECO:0000313" key="5">
    <source>
        <dbReference type="Proteomes" id="UP000886653"/>
    </source>
</evidence>
<dbReference type="PANTHER" id="PTHR12042:SF21">
    <property type="entry name" value="ALPHA1,4-GALACTOSYLTRANSFERASE 1-RELATED"/>
    <property type="match status" value="1"/>
</dbReference>
<protein>
    <recommendedName>
        <fullName evidence="6">Glycosyltransferase family 32 protein</fullName>
    </recommendedName>
</protein>
<organism evidence="3 5">
    <name type="scientific">Cronartium quercuum f. sp. fusiforme G11</name>
    <dbReference type="NCBI Taxonomy" id="708437"/>
    <lineage>
        <taxon>Eukaryota</taxon>
        <taxon>Fungi</taxon>
        <taxon>Dikarya</taxon>
        <taxon>Basidiomycota</taxon>
        <taxon>Pucciniomycotina</taxon>
        <taxon>Pucciniomycetes</taxon>
        <taxon>Pucciniales</taxon>
        <taxon>Coleosporiaceae</taxon>
        <taxon>Cronartium</taxon>
    </lineage>
</organism>
<keyword evidence="5" id="KW-1185">Reference proteome</keyword>
<dbReference type="AlphaFoldDB" id="A0A9P6N561"/>
<dbReference type="EMBL" id="MU167630">
    <property type="protein sequence ID" value="KAG0139319.1"/>
    <property type="molecule type" value="Genomic_DNA"/>
</dbReference>
<evidence type="ECO:0000313" key="3">
    <source>
        <dbReference type="EMBL" id="KAG0139319.1"/>
    </source>
</evidence>
<dbReference type="SUPFAM" id="SSF53448">
    <property type="entry name" value="Nucleotide-diphospho-sugar transferases"/>
    <property type="match status" value="1"/>
</dbReference>
<evidence type="ECO:0000256" key="2">
    <source>
        <dbReference type="SAM" id="Phobius"/>
    </source>
</evidence>
<reference evidence="3" key="1">
    <citation type="submission" date="2013-11" db="EMBL/GenBank/DDBJ databases">
        <title>Genome sequence of the fusiform rust pathogen reveals effectors for host alternation and coevolution with pine.</title>
        <authorList>
            <consortium name="DOE Joint Genome Institute"/>
            <person name="Smith K."/>
            <person name="Pendleton A."/>
            <person name="Kubisiak T."/>
            <person name="Anderson C."/>
            <person name="Salamov A."/>
            <person name="Aerts A."/>
            <person name="Riley R."/>
            <person name="Clum A."/>
            <person name="Lindquist E."/>
            <person name="Ence D."/>
            <person name="Campbell M."/>
            <person name="Kronenberg Z."/>
            <person name="Feau N."/>
            <person name="Dhillon B."/>
            <person name="Hamelin R."/>
            <person name="Burleigh J."/>
            <person name="Smith J."/>
            <person name="Yandell M."/>
            <person name="Nelson C."/>
            <person name="Grigoriev I."/>
            <person name="Davis J."/>
        </authorList>
    </citation>
    <scope>NUCLEOTIDE SEQUENCE</scope>
    <source>
        <strain evidence="3">G11</strain>
    </source>
</reference>
<name>A0A9P6N561_9BASI</name>
<dbReference type="Pfam" id="PF04488">
    <property type="entry name" value="Gly_transf_sug"/>
    <property type="match status" value="1"/>
</dbReference>
<evidence type="ECO:0000256" key="1">
    <source>
        <dbReference type="ARBA" id="ARBA00009003"/>
    </source>
</evidence>
<accession>A0A9P6N561</accession>
<evidence type="ECO:0008006" key="6">
    <source>
        <dbReference type="Google" id="ProtNLM"/>
    </source>
</evidence>
<gene>
    <name evidence="4" type="ORF">CROQUDRAFT_52115</name>
    <name evidence="3" type="ORF">CROQUDRAFT_54879</name>
</gene>
<dbReference type="InterPro" id="IPR051981">
    <property type="entry name" value="Glycosyltransf_32"/>
</dbReference>